<dbReference type="Proteomes" id="UP001363035">
    <property type="component" value="Unassembled WGS sequence"/>
</dbReference>
<feature type="signal peptide" evidence="1">
    <location>
        <begin position="1"/>
        <end position="24"/>
    </location>
</feature>
<protein>
    <submittedName>
        <fullName evidence="3">DUF1080 domain-containing protein</fullName>
    </submittedName>
</protein>
<feature type="domain" description="3-keto-alpha-glucoside-1,2-lyase/3-keto-2-hydroxy-glucal hydratase" evidence="2">
    <location>
        <begin position="29"/>
        <end position="228"/>
    </location>
</feature>
<evidence type="ECO:0000256" key="1">
    <source>
        <dbReference type="SAM" id="SignalP"/>
    </source>
</evidence>
<dbReference type="Pfam" id="PF06439">
    <property type="entry name" value="3keto-disac_hyd"/>
    <property type="match status" value="1"/>
</dbReference>
<dbReference type="Gene3D" id="2.60.120.560">
    <property type="entry name" value="Exo-inulinase, domain 1"/>
    <property type="match status" value="1"/>
</dbReference>
<reference evidence="3 4" key="1">
    <citation type="submission" date="2024-01" db="EMBL/GenBank/DDBJ databases">
        <title>Sphingobacterium tenebrionis sp. nov., a novel endophyte isolated from tenebrio molitor intestines.</title>
        <authorList>
            <person name="Zhang C."/>
        </authorList>
    </citation>
    <scope>NUCLEOTIDE SEQUENCE [LARGE SCALE GENOMIC DNA]</scope>
    <source>
        <strain evidence="3 4">PU5-4</strain>
    </source>
</reference>
<name>A0ABU8I746_9SPHI</name>
<sequence>MKLLQSLGILVLAVLTGCQSGQNAQSENSFFNGKDLSGFHVFNQGNEPSKWKVVNGEIICDPKGTGVFGDLITDKEYENFELDFEWKVGKGGNSGVFINVKEDSSFAATFATGLEMQLLDNANAEPRHQVDSTHWAGCLYAVECIGSNSKPNSYGEWNKGKIRQKDGEVTFWLNDKITFQENVTTEEFKAKVATTNMKNYPSFGTFRKGKIAFQNHTDSVGFRNLRLKEL</sequence>
<dbReference type="InterPro" id="IPR010496">
    <property type="entry name" value="AL/BT2_dom"/>
</dbReference>
<comment type="caution">
    <text evidence="3">The sequence shown here is derived from an EMBL/GenBank/DDBJ whole genome shotgun (WGS) entry which is preliminary data.</text>
</comment>
<evidence type="ECO:0000259" key="2">
    <source>
        <dbReference type="Pfam" id="PF06439"/>
    </source>
</evidence>
<organism evidence="3 4">
    <name type="scientific">Sphingobacterium tenebrionis</name>
    <dbReference type="NCBI Taxonomy" id="3111775"/>
    <lineage>
        <taxon>Bacteria</taxon>
        <taxon>Pseudomonadati</taxon>
        <taxon>Bacteroidota</taxon>
        <taxon>Sphingobacteriia</taxon>
        <taxon>Sphingobacteriales</taxon>
        <taxon>Sphingobacteriaceae</taxon>
        <taxon>Sphingobacterium</taxon>
    </lineage>
</organism>
<feature type="chain" id="PRO_5046002223" evidence="1">
    <location>
        <begin position="25"/>
        <end position="230"/>
    </location>
</feature>
<evidence type="ECO:0000313" key="4">
    <source>
        <dbReference type="Proteomes" id="UP001363035"/>
    </source>
</evidence>
<keyword evidence="4" id="KW-1185">Reference proteome</keyword>
<accession>A0ABU8I746</accession>
<dbReference type="RefSeq" id="WP_336557765.1">
    <property type="nucleotide sequence ID" value="NZ_JAYLLN010000028.1"/>
</dbReference>
<dbReference type="PROSITE" id="PS51257">
    <property type="entry name" value="PROKAR_LIPOPROTEIN"/>
    <property type="match status" value="1"/>
</dbReference>
<proteinExistence type="predicted"/>
<keyword evidence="1" id="KW-0732">Signal</keyword>
<dbReference type="EMBL" id="JAYLLN010000028">
    <property type="protein sequence ID" value="MEI5985537.1"/>
    <property type="molecule type" value="Genomic_DNA"/>
</dbReference>
<evidence type="ECO:0000313" key="3">
    <source>
        <dbReference type="EMBL" id="MEI5985537.1"/>
    </source>
</evidence>
<gene>
    <name evidence="3" type="ORF">VJ786_11575</name>
</gene>